<reference evidence="1 2" key="1">
    <citation type="submission" date="2023-03" db="EMBL/GenBank/DDBJ databases">
        <title>Genome insight into feeding habits of ladybird beetles.</title>
        <authorList>
            <person name="Li H.-S."/>
            <person name="Huang Y.-H."/>
            <person name="Pang H."/>
        </authorList>
    </citation>
    <scope>NUCLEOTIDE SEQUENCE [LARGE SCALE GENOMIC DNA]</scope>
    <source>
        <strain evidence="1">SYSU_2023b</strain>
        <tissue evidence="1">Whole body</tissue>
    </source>
</reference>
<evidence type="ECO:0000313" key="2">
    <source>
        <dbReference type="Proteomes" id="UP001431783"/>
    </source>
</evidence>
<gene>
    <name evidence="1" type="ORF">WA026_021816</name>
</gene>
<dbReference type="AlphaFoldDB" id="A0AAW1UIY2"/>
<dbReference type="Proteomes" id="UP001431783">
    <property type="component" value="Unassembled WGS sequence"/>
</dbReference>
<evidence type="ECO:0008006" key="3">
    <source>
        <dbReference type="Google" id="ProtNLM"/>
    </source>
</evidence>
<dbReference type="EMBL" id="JARQZJ010000077">
    <property type="protein sequence ID" value="KAK9882475.1"/>
    <property type="molecule type" value="Genomic_DNA"/>
</dbReference>
<protein>
    <recommendedName>
        <fullName evidence="3">Secreted protein</fullName>
    </recommendedName>
</protein>
<name>A0AAW1UIY2_9CUCU</name>
<comment type="caution">
    <text evidence="1">The sequence shown here is derived from an EMBL/GenBank/DDBJ whole genome shotgun (WGS) entry which is preliminary data.</text>
</comment>
<sequence>MKLILAHTVVIFVESVQRCIVLDRLLLTEQNFPSIVIHEIMSQEERLSHQQLLGFQKRILVAICLVGQSHTVVIFVESVQRCIVLDWLLLTKQNFPAIVEGFLEAYFCSYKYKEKGEYWSREI</sequence>
<organism evidence="1 2">
    <name type="scientific">Henosepilachna vigintioctopunctata</name>
    <dbReference type="NCBI Taxonomy" id="420089"/>
    <lineage>
        <taxon>Eukaryota</taxon>
        <taxon>Metazoa</taxon>
        <taxon>Ecdysozoa</taxon>
        <taxon>Arthropoda</taxon>
        <taxon>Hexapoda</taxon>
        <taxon>Insecta</taxon>
        <taxon>Pterygota</taxon>
        <taxon>Neoptera</taxon>
        <taxon>Endopterygota</taxon>
        <taxon>Coleoptera</taxon>
        <taxon>Polyphaga</taxon>
        <taxon>Cucujiformia</taxon>
        <taxon>Coccinelloidea</taxon>
        <taxon>Coccinellidae</taxon>
        <taxon>Epilachninae</taxon>
        <taxon>Epilachnini</taxon>
        <taxon>Henosepilachna</taxon>
    </lineage>
</organism>
<accession>A0AAW1UIY2</accession>
<evidence type="ECO:0000313" key="1">
    <source>
        <dbReference type="EMBL" id="KAK9882475.1"/>
    </source>
</evidence>
<keyword evidence="2" id="KW-1185">Reference proteome</keyword>
<proteinExistence type="predicted"/>